<evidence type="ECO:0000313" key="2">
    <source>
        <dbReference type="Proteomes" id="UP000253606"/>
    </source>
</evidence>
<organism evidence="1 2">
    <name type="scientific">Acidisarcina polymorpha</name>
    <dbReference type="NCBI Taxonomy" id="2211140"/>
    <lineage>
        <taxon>Bacteria</taxon>
        <taxon>Pseudomonadati</taxon>
        <taxon>Acidobacteriota</taxon>
        <taxon>Terriglobia</taxon>
        <taxon>Terriglobales</taxon>
        <taxon>Acidobacteriaceae</taxon>
        <taxon>Acidisarcina</taxon>
    </lineage>
</organism>
<dbReference type="KEGG" id="abas:ACPOL_6393"/>
<sequence length="82" mass="8451">MTTGFLEASQTSQQMPSPIGKVALVIGGTRGVGAAVSIALAHAGADVAVTYSASQARAREHVEILERLGAIVQRQSNTILGY</sequence>
<dbReference type="EMBL" id="CP030840">
    <property type="protein sequence ID" value="AXC15623.1"/>
    <property type="molecule type" value="Genomic_DNA"/>
</dbReference>
<dbReference type="SUPFAM" id="SSF51735">
    <property type="entry name" value="NAD(P)-binding Rossmann-fold domains"/>
    <property type="match status" value="1"/>
</dbReference>
<protein>
    <recommendedName>
        <fullName evidence="3">3-oxoacyl-[acyl-carrier protein] reductase</fullName>
    </recommendedName>
</protein>
<keyword evidence="2" id="KW-1185">Reference proteome</keyword>
<dbReference type="Proteomes" id="UP000253606">
    <property type="component" value="Chromosome"/>
</dbReference>
<evidence type="ECO:0008006" key="3">
    <source>
        <dbReference type="Google" id="ProtNLM"/>
    </source>
</evidence>
<reference evidence="1 2" key="1">
    <citation type="journal article" date="2018" name="Front. Microbiol.">
        <title>Hydrolytic Capabilities as a Key to Environmental Success: Chitinolytic and Cellulolytic Acidobacteria From Acidic Sub-arctic Soils and Boreal Peatlands.</title>
        <authorList>
            <person name="Belova S.E."/>
            <person name="Ravin N.V."/>
            <person name="Pankratov T.A."/>
            <person name="Rakitin A.L."/>
            <person name="Ivanova A.A."/>
            <person name="Beletsky A.V."/>
            <person name="Mardanov A.V."/>
            <person name="Sinninghe Damste J.S."/>
            <person name="Dedysh S.N."/>
        </authorList>
    </citation>
    <scope>NUCLEOTIDE SEQUENCE [LARGE SCALE GENOMIC DNA]</scope>
    <source>
        <strain evidence="1 2">SBC82</strain>
    </source>
</reference>
<dbReference type="AlphaFoldDB" id="A0A2Z5G8N6"/>
<dbReference type="InterPro" id="IPR036291">
    <property type="entry name" value="NAD(P)-bd_dom_sf"/>
</dbReference>
<proteinExistence type="predicted"/>
<name>A0A2Z5G8N6_9BACT</name>
<dbReference type="Gene3D" id="3.40.50.720">
    <property type="entry name" value="NAD(P)-binding Rossmann-like Domain"/>
    <property type="match status" value="1"/>
</dbReference>
<gene>
    <name evidence="1" type="ORF">ACPOL_6393</name>
</gene>
<evidence type="ECO:0000313" key="1">
    <source>
        <dbReference type="EMBL" id="AXC15623.1"/>
    </source>
</evidence>
<dbReference type="Pfam" id="PF00106">
    <property type="entry name" value="adh_short"/>
    <property type="match status" value="1"/>
</dbReference>
<dbReference type="InterPro" id="IPR002347">
    <property type="entry name" value="SDR_fam"/>
</dbReference>
<accession>A0A2Z5G8N6</accession>